<dbReference type="Pfam" id="PF16363">
    <property type="entry name" value="GDP_Man_Dehyd"/>
    <property type="match status" value="1"/>
</dbReference>
<keyword evidence="5" id="KW-0456">Lyase</keyword>
<evidence type="ECO:0000313" key="13">
    <source>
        <dbReference type="Proteomes" id="UP001190700"/>
    </source>
</evidence>
<dbReference type="InterPro" id="IPR029903">
    <property type="entry name" value="RmlD-like-bd"/>
</dbReference>
<keyword evidence="4" id="KW-0520">NAD</keyword>
<dbReference type="EMBL" id="LGRX02031789">
    <property type="protein sequence ID" value="KAK3244506.1"/>
    <property type="molecule type" value="Genomic_DNA"/>
</dbReference>
<dbReference type="CDD" id="cd05254">
    <property type="entry name" value="dTDP_HR_like_SDR_e"/>
    <property type="match status" value="2"/>
</dbReference>
<comment type="caution">
    <text evidence="12">The sequence shown here is derived from an EMBL/GenBank/DDBJ whole genome shotgun (WGS) entry which is preliminary data.</text>
</comment>
<feature type="domain" description="RmlD-like substrate binding" evidence="10">
    <location>
        <begin position="360"/>
        <end position="532"/>
    </location>
</feature>
<keyword evidence="13" id="KW-1185">Reference proteome</keyword>
<gene>
    <name evidence="12" type="ORF">CYMTET_45883</name>
</gene>
<dbReference type="AlphaFoldDB" id="A0AAE0EXL1"/>
<evidence type="ECO:0000256" key="6">
    <source>
        <dbReference type="ARBA" id="ARBA00050778"/>
    </source>
</evidence>
<dbReference type="Gene3D" id="3.40.50.720">
    <property type="entry name" value="NAD(P)-binding Rossmann-like Domain"/>
    <property type="match status" value="3"/>
</dbReference>
<dbReference type="PANTHER" id="PTHR43000">
    <property type="entry name" value="DTDP-D-GLUCOSE 4,6-DEHYDRATASE-RELATED"/>
    <property type="match status" value="1"/>
</dbReference>
<evidence type="ECO:0000313" key="12">
    <source>
        <dbReference type="EMBL" id="KAK3244506.1"/>
    </source>
</evidence>
<evidence type="ECO:0000256" key="4">
    <source>
        <dbReference type="ARBA" id="ARBA00023027"/>
    </source>
</evidence>
<comment type="catalytic activity">
    <reaction evidence="6">
        <text>UDP-alpha-D-glucose = UDP-4-dehydro-6-deoxy-alpha-D-glucose + H2O</text>
        <dbReference type="Rhea" id="RHEA:21500"/>
        <dbReference type="ChEBI" id="CHEBI:15377"/>
        <dbReference type="ChEBI" id="CHEBI:58885"/>
        <dbReference type="ChEBI" id="CHEBI:85329"/>
        <dbReference type="EC" id="4.2.1.76"/>
    </reaction>
</comment>
<dbReference type="FunFam" id="3.40.50.720:FF:000304">
    <property type="entry name" value="UDP-glucose 4,6-dehydratase"/>
    <property type="match status" value="1"/>
</dbReference>
<dbReference type="GO" id="GO:0010280">
    <property type="term" value="F:UDP-L-rhamnose synthase activity"/>
    <property type="evidence" value="ECO:0007669"/>
    <property type="project" value="UniProtKB-ARBA"/>
</dbReference>
<dbReference type="InterPro" id="IPR016040">
    <property type="entry name" value="NAD(P)-bd_dom"/>
</dbReference>
<comment type="cofactor">
    <cofactor evidence="2">
        <name>NADP(+)</name>
        <dbReference type="ChEBI" id="CHEBI:58349"/>
    </cofactor>
</comment>
<evidence type="ECO:0000256" key="8">
    <source>
        <dbReference type="ARBA" id="ARBA00061620"/>
    </source>
</evidence>
<dbReference type="Gene3D" id="3.90.25.10">
    <property type="entry name" value="UDP-galactose 4-epimerase, domain 1"/>
    <property type="match status" value="1"/>
</dbReference>
<dbReference type="SUPFAM" id="SSF51735">
    <property type="entry name" value="NAD(P)-binding Rossmann-fold domains"/>
    <property type="match status" value="3"/>
</dbReference>
<evidence type="ECO:0000256" key="1">
    <source>
        <dbReference type="ARBA" id="ARBA00001911"/>
    </source>
</evidence>
<accession>A0AAE0EXL1</accession>
<dbReference type="InterPro" id="IPR036291">
    <property type="entry name" value="NAD(P)-bd_dom_sf"/>
</dbReference>
<organism evidence="12 13">
    <name type="scientific">Cymbomonas tetramitiformis</name>
    <dbReference type="NCBI Taxonomy" id="36881"/>
    <lineage>
        <taxon>Eukaryota</taxon>
        <taxon>Viridiplantae</taxon>
        <taxon>Chlorophyta</taxon>
        <taxon>Pyramimonadophyceae</taxon>
        <taxon>Pyramimonadales</taxon>
        <taxon>Pyramimonadaceae</taxon>
        <taxon>Cymbomonas</taxon>
    </lineage>
</organism>
<sequence>MATYEPKNILLTGGAGFICSHVVYRLVTKYPEYKIVVLDKLDYCASLKNLKSVKDRPNFKFVKGDIGSADLVSYVLASDQIDTIMHFAAQTHVDNSFGNSFTFTENNILGTHVLLESAKNYGGIKRFIHVSTDEVYGETSVGSETGNFENNALEPTNPYSATKAGAEMLVKAYQTSYGLPCIVTRGNNVYGPHQFPEKLIPKFVLLALRGQKLPIHGDGSNTRSYMFVEDVAAAFEAVLLKGEVGTVYNIGTQKERTVKDVAESICTYFKLDQEKVIQYVENRPFNDLRYYLDNSKLRGLGWEETTEWADGIKKTIEWFKLHGESGWWETDIGSALIAHPRAGQAPKMHTARPPSVASSKFLIFGKTGWIGGQLGDILSKSGVSFEYASCRLQEREKMAKLLDEVKPTHVLNAAGVTGRPNVDWCETHKIETLRTNVIGVLNLCDLCEERGIHMTNYATGCIFEYDKEHPEGSGIGFKEEDEANFVGSFYSFTKALVESLIKQYEHVLTLRVRMPITHDLTNPRNFVTKIANYDRVVNIPNSMTVLDELLPVSVEMANRKLTGIFNFTNPGAISHNEVLQLYKEYVDPNYTWDNFTLEEQAKVITAPRSNNELDVTKMLNEFPQIKDIRESFIEFVFKPYVAGGGKPIARVETSAVAPPSPSTPLNLAPEKPVPASCAVGAKPKFLIFGRNGWIGGLLGEILKGQGEEYQYADCRLQERSKLEALIDQYKPTHVLNAAGVTGRPNVDWCESHKQETIRTNVVGVLTLCDVCTARGIHMTNFATGCIFEYDKDHPEASGIGFKEGDKPNFVGSFYSFTKALVESIMLYEHVLTLRVRMPITHDLTNTRNFITKIVNYDKVVDIPNSMTVLDELLPYSVEMAKRRLTGIYNFTNPGVISHNQVLQLYKEHVDPSYTWSNFTLEEQSKVIVAPRSNNELDVTKLKEQFPEMKSISESLVDFVYKPYIAGGGKPVCTTR</sequence>
<evidence type="ECO:0000259" key="11">
    <source>
        <dbReference type="Pfam" id="PF16363"/>
    </source>
</evidence>
<dbReference type="GO" id="GO:0016491">
    <property type="term" value="F:oxidoreductase activity"/>
    <property type="evidence" value="ECO:0007669"/>
    <property type="project" value="UniProtKB-KW"/>
</dbReference>
<dbReference type="Proteomes" id="UP001190700">
    <property type="component" value="Unassembled WGS sequence"/>
</dbReference>
<feature type="domain" description="RmlD-like substrate binding" evidence="10">
    <location>
        <begin position="684"/>
        <end position="855"/>
    </location>
</feature>
<evidence type="ECO:0000256" key="3">
    <source>
        <dbReference type="ARBA" id="ARBA00023002"/>
    </source>
</evidence>
<dbReference type="EC" id="4.2.1.76" evidence="9"/>
<dbReference type="CDD" id="cd05246">
    <property type="entry name" value="dTDP_GD_SDR_e"/>
    <property type="match status" value="1"/>
</dbReference>
<comment type="cofactor">
    <cofactor evidence="1">
        <name>NAD(+)</name>
        <dbReference type="ChEBI" id="CHEBI:57540"/>
    </cofactor>
</comment>
<evidence type="ECO:0000256" key="9">
    <source>
        <dbReference type="ARBA" id="ARBA00067046"/>
    </source>
</evidence>
<evidence type="ECO:0000256" key="5">
    <source>
        <dbReference type="ARBA" id="ARBA00023239"/>
    </source>
</evidence>
<dbReference type="InterPro" id="IPR005888">
    <property type="entry name" value="dTDP_Gluc_deHydtase"/>
</dbReference>
<dbReference type="FunFam" id="3.40.50.720:FF:000236">
    <property type="entry name" value="Bifunctional dTDP-4-dehydrorhamnose 3,5-epimerase/dTDP-4-dehydrorhamnose reductase"/>
    <property type="match status" value="2"/>
</dbReference>
<evidence type="ECO:0000256" key="2">
    <source>
        <dbReference type="ARBA" id="ARBA00001937"/>
    </source>
</evidence>
<reference evidence="12 13" key="1">
    <citation type="journal article" date="2015" name="Genome Biol. Evol.">
        <title>Comparative Genomics of a Bacterivorous Green Alga Reveals Evolutionary Causalities and Consequences of Phago-Mixotrophic Mode of Nutrition.</title>
        <authorList>
            <person name="Burns J.A."/>
            <person name="Paasch A."/>
            <person name="Narechania A."/>
            <person name="Kim E."/>
        </authorList>
    </citation>
    <scope>NUCLEOTIDE SEQUENCE [LARGE SCALE GENOMIC DNA]</scope>
    <source>
        <strain evidence="12 13">PLY_AMNH</strain>
    </source>
</reference>
<evidence type="ECO:0000259" key="10">
    <source>
        <dbReference type="Pfam" id="PF04321"/>
    </source>
</evidence>
<evidence type="ECO:0000256" key="7">
    <source>
        <dbReference type="ARBA" id="ARBA00061430"/>
    </source>
</evidence>
<proteinExistence type="inferred from homology"/>
<dbReference type="GO" id="GO:0010253">
    <property type="term" value="P:UDP-rhamnose biosynthetic process"/>
    <property type="evidence" value="ECO:0007669"/>
    <property type="project" value="UniProtKB-ARBA"/>
</dbReference>
<dbReference type="GO" id="GO:0008460">
    <property type="term" value="F:dTDP-glucose 4,6-dehydratase activity"/>
    <property type="evidence" value="ECO:0007669"/>
    <property type="project" value="InterPro"/>
</dbReference>
<dbReference type="Pfam" id="PF04321">
    <property type="entry name" value="RmlD_sub_bind"/>
    <property type="match status" value="2"/>
</dbReference>
<name>A0AAE0EXL1_9CHLO</name>
<comment type="similarity">
    <text evidence="8">In the C-terminal section; belongs to the dTDP-4-dehydrorhamnose reductase family.</text>
</comment>
<comment type="similarity">
    <text evidence="7">In the N-terminal section; belongs to the NAD(P)-dependent epimerase/dehydratase family. dTDP-glucose dehydratase subfamily.</text>
</comment>
<keyword evidence="3" id="KW-0560">Oxidoreductase</keyword>
<protein>
    <recommendedName>
        <fullName evidence="9">UDP-glucose 4,6-dehydratase</fullName>
        <ecNumber evidence="9">4.2.1.76</ecNumber>
    </recommendedName>
</protein>
<feature type="domain" description="NAD(P)-binding" evidence="11">
    <location>
        <begin position="10"/>
        <end position="315"/>
    </location>
</feature>
<dbReference type="GO" id="GO:0050377">
    <property type="term" value="F:UDP-glucose 4,6-dehydratase activity"/>
    <property type="evidence" value="ECO:0007669"/>
    <property type="project" value="UniProtKB-EC"/>
</dbReference>